<comment type="function">
    <text evidence="7 9">Together with its co-chaperonin GroES, plays an essential role in assisting protein folding. The GroEL-GroES system forms a nano-cage that allows encapsulation of the non-native substrate proteins and provides a physical environment optimized to promote and accelerate protein folding.</text>
</comment>
<comment type="subcellular location">
    <subcellularLocation>
        <location evidence="7">Cytoplasm</location>
    </subcellularLocation>
</comment>
<dbReference type="InterPro" id="IPR027413">
    <property type="entry name" value="GROEL-like_equatorial_sf"/>
</dbReference>
<evidence type="ECO:0000256" key="4">
    <source>
        <dbReference type="ARBA" id="ARBA00022840"/>
    </source>
</evidence>
<dbReference type="GO" id="GO:0005524">
    <property type="term" value="F:ATP binding"/>
    <property type="evidence" value="ECO:0007669"/>
    <property type="project" value="UniProtKB-UniRule"/>
</dbReference>
<dbReference type="Gene3D" id="3.30.260.10">
    <property type="entry name" value="TCP-1-like chaperonin intermediate domain"/>
    <property type="match status" value="1"/>
</dbReference>
<dbReference type="EMBL" id="JALPRX010000049">
    <property type="protein sequence ID" value="MCK8785070.1"/>
    <property type="molecule type" value="Genomic_DNA"/>
</dbReference>
<dbReference type="EC" id="5.6.1.7" evidence="7"/>
<evidence type="ECO:0000256" key="9">
    <source>
        <dbReference type="RuleBase" id="RU000419"/>
    </source>
</evidence>
<dbReference type="NCBIfam" id="NF009487">
    <property type="entry name" value="PRK12849.1"/>
    <property type="match status" value="1"/>
</dbReference>
<reference evidence="12" key="1">
    <citation type="submission" date="2022-04" db="EMBL/GenBank/DDBJ databases">
        <title>Roseomonas acroporae sp. nov., isolated from coral Acropora digitifera.</title>
        <authorList>
            <person name="Sun H."/>
        </authorList>
    </citation>
    <scope>NUCLEOTIDE SEQUENCE</scope>
    <source>
        <strain evidence="12">NAR14</strain>
    </source>
</reference>
<sequence length="547" mass="57847">MAAKDVKFGANARDRMLRGVDILADAVKVTLGPKGRNVVIDKSFGAPRITKDGVTVAKEIELADKFENMGAQMVREVASKTNDLAGDGTTTATVLAQAIVREGAKAVAAGLNPMDLKRGIDKAVAVVIDELKAQTKKISTSAEVAQVGSLSANGETEIGEMIAQAMEKVGNEGVITVEEAKGIQTELDVVEGMQFDRGYVSPYFITNAEKMVAELDNPYILIHEKKLSQLQPMLPLLEAVVQSGRPLLIVAEDVEGEALATLVVNKLRGGLKIAAVKAPGFGDRRKAMLEDIAILTGGEVISEDLGIKLESVTLAQLGRAKNVRIEKENTTIVDGAGSKDAIQGRVEQIKAQIEETTSDYDREKLQERLAKLAGGVAVIRVGGSTEVEVKERKDRVDDALHATRAAVEEGIVPGGGVALLRASQKLGDIKTDNNDQHVGVDIVRRAIQVPLRQIAENAGQDGAVVAGDVLRNDSYTFGYDAQTGEYKDLIAAGIVDPTKVVRTALQDAASVAALLITTEAMVAERPEKKAAPAGGPGGMGGMGDMDF</sequence>
<dbReference type="PANTHER" id="PTHR45633">
    <property type="entry name" value="60 KDA HEAT SHOCK PROTEIN, MITOCHONDRIAL"/>
    <property type="match status" value="1"/>
</dbReference>
<dbReference type="FunFam" id="3.50.7.10:FF:000001">
    <property type="entry name" value="60 kDa chaperonin"/>
    <property type="match status" value="1"/>
</dbReference>
<evidence type="ECO:0000256" key="2">
    <source>
        <dbReference type="ARBA" id="ARBA00022490"/>
    </source>
</evidence>
<keyword evidence="5 7" id="KW-0143">Chaperone</keyword>
<keyword evidence="2 7" id="KW-0963">Cytoplasm</keyword>
<evidence type="ECO:0000256" key="3">
    <source>
        <dbReference type="ARBA" id="ARBA00022741"/>
    </source>
</evidence>
<dbReference type="NCBIfam" id="NF009488">
    <property type="entry name" value="PRK12850.1"/>
    <property type="match status" value="1"/>
</dbReference>
<dbReference type="Proteomes" id="UP001139516">
    <property type="component" value="Unassembled WGS sequence"/>
</dbReference>
<evidence type="ECO:0000256" key="8">
    <source>
        <dbReference type="RuleBase" id="RU000418"/>
    </source>
</evidence>
<feature type="binding site" evidence="7">
    <location>
        <begin position="87"/>
        <end position="91"/>
    </location>
    <ligand>
        <name>ATP</name>
        <dbReference type="ChEBI" id="CHEBI:30616"/>
    </ligand>
</feature>
<comment type="caution">
    <text evidence="12">The sequence shown here is derived from an EMBL/GenBank/DDBJ whole genome shotgun (WGS) entry which is preliminary data.</text>
</comment>
<dbReference type="Gene3D" id="1.10.560.10">
    <property type="entry name" value="GroEL-like equatorial domain"/>
    <property type="match status" value="1"/>
</dbReference>
<dbReference type="NCBIfam" id="TIGR02348">
    <property type="entry name" value="GroEL"/>
    <property type="match status" value="1"/>
</dbReference>
<dbReference type="InterPro" id="IPR001844">
    <property type="entry name" value="Cpn60/GroEL"/>
</dbReference>
<dbReference type="PRINTS" id="PR00298">
    <property type="entry name" value="CHAPERONIN60"/>
</dbReference>
<dbReference type="GO" id="GO:0140662">
    <property type="term" value="F:ATP-dependent protein folding chaperone"/>
    <property type="evidence" value="ECO:0007669"/>
    <property type="project" value="InterPro"/>
</dbReference>
<feature type="binding site" evidence="7">
    <location>
        <begin position="30"/>
        <end position="33"/>
    </location>
    <ligand>
        <name>ATP</name>
        <dbReference type="ChEBI" id="CHEBI:30616"/>
    </ligand>
</feature>
<feature type="binding site" evidence="7">
    <location>
        <position position="51"/>
    </location>
    <ligand>
        <name>ATP</name>
        <dbReference type="ChEBI" id="CHEBI:30616"/>
    </ligand>
</feature>
<keyword evidence="4 7" id="KW-0067">ATP-binding</keyword>
<comment type="similarity">
    <text evidence="1 7 8">Belongs to the chaperonin (HSP60) family.</text>
</comment>
<dbReference type="RefSeq" id="WP_248667192.1">
    <property type="nucleotide sequence ID" value="NZ_JALPRX010000049.1"/>
</dbReference>
<evidence type="ECO:0000256" key="6">
    <source>
        <dbReference type="ARBA" id="ARBA00023235"/>
    </source>
</evidence>
<dbReference type="Pfam" id="PF00118">
    <property type="entry name" value="Cpn60_TCP1"/>
    <property type="match status" value="1"/>
</dbReference>
<comment type="subunit">
    <text evidence="7 9">Forms a cylinder of 14 subunits composed of two heptameric rings stacked back-to-back. Interacts with the co-chaperonin GroES.</text>
</comment>
<evidence type="ECO:0000313" key="13">
    <source>
        <dbReference type="Proteomes" id="UP001139516"/>
    </source>
</evidence>
<protein>
    <recommendedName>
        <fullName evidence="7">Chaperonin GroEL</fullName>
        <ecNumber evidence="7">5.6.1.7</ecNumber>
    </recommendedName>
    <alternativeName>
        <fullName evidence="7">60 kDa chaperonin</fullName>
    </alternativeName>
    <alternativeName>
        <fullName evidence="7">Chaperonin-60</fullName>
        <shortName evidence="7">Cpn60</shortName>
    </alternativeName>
</protein>
<keyword evidence="13" id="KW-1185">Reference proteome</keyword>
<dbReference type="SUPFAM" id="SSF52029">
    <property type="entry name" value="GroEL apical domain-like"/>
    <property type="match status" value="1"/>
</dbReference>
<dbReference type="Gene3D" id="3.50.7.10">
    <property type="entry name" value="GroEL"/>
    <property type="match status" value="1"/>
</dbReference>
<evidence type="ECO:0000256" key="1">
    <source>
        <dbReference type="ARBA" id="ARBA00006607"/>
    </source>
</evidence>
<dbReference type="FunFam" id="1.10.560.10:FF:000001">
    <property type="entry name" value="60 kDa chaperonin"/>
    <property type="match status" value="1"/>
</dbReference>
<keyword evidence="10" id="KW-0175">Coiled coil</keyword>
<name>A0A9X2BXK9_9PROT</name>
<feature type="region of interest" description="Disordered" evidence="11">
    <location>
        <begin position="527"/>
        <end position="547"/>
    </location>
</feature>
<dbReference type="SUPFAM" id="SSF54849">
    <property type="entry name" value="GroEL-intermediate domain like"/>
    <property type="match status" value="1"/>
</dbReference>
<dbReference type="CDD" id="cd03344">
    <property type="entry name" value="GroEL"/>
    <property type="match status" value="1"/>
</dbReference>
<dbReference type="GO" id="GO:0051082">
    <property type="term" value="F:unfolded protein binding"/>
    <property type="evidence" value="ECO:0007669"/>
    <property type="project" value="UniProtKB-UniRule"/>
</dbReference>
<dbReference type="GO" id="GO:0005737">
    <property type="term" value="C:cytoplasm"/>
    <property type="evidence" value="ECO:0007669"/>
    <property type="project" value="UniProtKB-SubCell"/>
</dbReference>
<keyword evidence="6 7" id="KW-0413">Isomerase</keyword>
<evidence type="ECO:0000256" key="11">
    <source>
        <dbReference type="SAM" id="MobiDB-lite"/>
    </source>
</evidence>
<accession>A0A9X2BXK9</accession>
<evidence type="ECO:0000313" key="12">
    <source>
        <dbReference type="EMBL" id="MCK8785070.1"/>
    </source>
</evidence>
<dbReference type="GO" id="GO:0016853">
    <property type="term" value="F:isomerase activity"/>
    <property type="evidence" value="ECO:0007669"/>
    <property type="project" value="UniProtKB-KW"/>
</dbReference>
<dbReference type="InterPro" id="IPR002423">
    <property type="entry name" value="Cpn60/GroEL/TCP-1"/>
</dbReference>
<organism evidence="12 13">
    <name type="scientific">Roseomonas acroporae</name>
    <dbReference type="NCBI Taxonomy" id="2937791"/>
    <lineage>
        <taxon>Bacteria</taxon>
        <taxon>Pseudomonadati</taxon>
        <taxon>Pseudomonadota</taxon>
        <taxon>Alphaproteobacteria</taxon>
        <taxon>Acetobacterales</taxon>
        <taxon>Roseomonadaceae</taxon>
        <taxon>Roseomonas</taxon>
    </lineage>
</organism>
<dbReference type="SUPFAM" id="SSF48592">
    <property type="entry name" value="GroEL equatorial domain-like"/>
    <property type="match status" value="1"/>
</dbReference>
<feature type="binding site" evidence="7">
    <location>
        <position position="496"/>
    </location>
    <ligand>
        <name>ATP</name>
        <dbReference type="ChEBI" id="CHEBI:30616"/>
    </ligand>
</feature>
<dbReference type="InterPro" id="IPR027410">
    <property type="entry name" value="TCP-1-like_intermed_sf"/>
</dbReference>
<dbReference type="InterPro" id="IPR027409">
    <property type="entry name" value="GroEL-like_apical_dom_sf"/>
</dbReference>
<keyword evidence="3 7" id="KW-0547">Nucleotide-binding</keyword>
<dbReference type="NCBIfam" id="NF009489">
    <property type="entry name" value="PRK12851.1"/>
    <property type="match status" value="1"/>
</dbReference>
<comment type="caution">
    <text evidence="7">Lacks conserved residue(s) required for the propagation of feature annotation.</text>
</comment>
<dbReference type="PROSITE" id="PS00296">
    <property type="entry name" value="CHAPERONINS_CPN60"/>
    <property type="match status" value="1"/>
</dbReference>
<evidence type="ECO:0000256" key="7">
    <source>
        <dbReference type="HAMAP-Rule" id="MF_00600"/>
    </source>
</evidence>
<proteinExistence type="inferred from homology"/>
<dbReference type="GO" id="GO:0042026">
    <property type="term" value="P:protein refolding"/>
    <property type="evidence" value="ECO:0007669"/>
    <property type="project" value="UniProtKB-UniRule"/>
</dbReference>
<feature type="coiled-coil region" evidence="10">
    <location>
        <begin position="339"/>
        <end position="366"/>
    </location>
</feature>
<dbReference type="HAMAP" id="MF_00600">
    <property type="entry name" value="CH60"/>
    <property type="match status" value="1"/>
</dbReference>
<dbReference type="AlphaFoldDB" id="A0A9X2BXK9"/>
<evidence type="ECO:0000256" key="10">
    <source>
        <dbReference type="SAM" id="Coils"/>
    </source>
</evidence>
<dbReference type="NCBIfam" id="NF000592">
    <property type="entry name" value="PRK00013.1"/>
    <property type="match status" value="1"/>
</dbReference>
<dbReference type="InterPro" id="IPR018370">
    <property type="entry name" value="Chaperonin_Cpn60_CS"/>
</dbReference>
<evidence type="ECO:0000256" key="5">
    <source>
        <dbReference type="ARBA" id="ARBA00023186"/>
    </source>
</evidence>
<feature type="compositionally biased region" description="Gly residues" evidence="11">
    <location>
        <begin position="534"/>
        <end position="547"/>
    </location>
</feature>
<gene>
    <name evidence="7 12" type="primary">groL</name>
    <name evidence="7" type="synonym">groEL</name>
    <name evidence="12" type="ORF">M0638_11810</name>
</gene>
<feature type="binding site" evidence="7">
    <location>
        <position position="415"/>
    </location>
    <ligand>
        <name>ATP</name>
        <dbReference type="ChEBI" id="CHEBI:30616"/>
    </ligand>
</feature>